<dbReference type="Gene3D" id="3.40.50.150">
    <property type="entry name" value="Vaccinia Virus protein VP39"/>
    <property type="match status" value="1"/>
</dbReference>
<protein>
    <recommendedName>
        <fullName evidence="6">Alpha/beta hydrolase fold-3 domain-containing protein</fullName>
    </recommendedName>
</protein>
<dbReference type="EMBL" id="CP023778">
    <property type="protein sequence ID" value="ATL65087.1"/>
    <property type="molecule type" value="Genomic_DNA"/>
</dbReference>
<dbReference type="GeneID" id="88356104"/>
<evidence type="ECO:0000259" key="6">
    <source>
        <dbReference type="Pfam" id="PF07859"/>
    </source>
</evidence>
<comment type="similarity">
    <text evidence="2">Belongs to the UPF0677 family.</text>
</comment>
<dbReference type="SUPFAM" id="SSF53335">
    <property type="entry name" value="S-adenosyl-L-methionine-dependent methyltransferases"/>
    <property type="match status" value="1"/>
</dbReference>
<dbReference type="PANTHER" id="PTHR43619">
    <property type="entry name" value="S-ADENOSYL-L-METHIONINE-DEPENDENT METHYLTRANSFERASE YKTD-RELATED"/>
    <property type="match status" value="1"/>
</dbReference>
<dbReference type="Pfam" id="PF04072">
    <property type="entry name" value="LCM"/>
    <property type="match status" value="1"/>
</dbReference>
<dbReference type="PANTHER" id="PTHR43619:SF2">
    <property type="entry name" value="S-ADENOSYL-L-METHIONINE-DEPENDENT METHYLTRANSFERASES SUPERFAMILY PROTEIN"/>
    <property type="match status" value="1"/>
</dbReference>
<dbReference type="Pfam" id="PF07859">
    <property type="entry name" value="Abhydrolase_3"/>
    <property type="match status" value="1"/>
</dbReference>
<dbReference type="InterPro" id="IPR007213">
    <property type="entry name" value="Ppm1/Ppm2/Tcmp"/>
</dbReference>
<dbReference type="AlphaFoldDB" id="A0A291RCN5"/>
<evidence type="ECO:0000256" key="3">
    <source>
        <dbReference type="ARBA" id="ARBA00022603"/>
    </source>
</evidence>
<dbReference type="GO" id="GO:0016787">
    <property type="term" value="F:hydrolase activity"/>
    <property type="evidence" value="ECO:0007669"/>
    <property type="project" value="InterPro"/>
</dbReference>
<dbReference type="RefSeq" id="WP_098692402.1">
    <property type="nucleotide sequence ID" value="NZ_CP023778.1"/>
</dbReference>
<keyword evidence="4" id="KW-0808">Transferase</keyword>
<dbReference type="InterPro" id="IPR013094">
    <property type="entry name" value="AB_hydrolase_3"/>
</dbReference>
<evidence type="ECO:0000256" key="2">
    <source>
        <dbReference type="ARBA" id="ARBA00008138"/>
    </source>
</evidence>
<dbReference type="GO" id="GO:0032259">
    <property type="term" value="P:methylation"/>
    <property type="evidence" value="ECO:0007669"/>
    <property type="project" value="UniProtKB-KW"/>
</dbReference>
<proteinExistence type="inferred from homology"/>
<evidence type="ECO:0000256" key="1">
    <source>
        <dbReference type="ARBA" id="ARBA00003907"/>
    </source>
</evidence>
<dbReference type="NCBIfam" id="TIGR00027">
    <property type="entry name" value="mthyl_TIGR00027"/>
    <property type="match status" value="1"/>
</dbReference>
<keyword evidence="5" id="KW-0949">S-adenosyl-L-methionine</keyword>
<sequence>MADTASNVPVDGVAVTAIGVAVIRARETERTDRLYDDPLAQAFVDASRAGFAAKRWAQLMAVADRFYEGRTVAVRLVDDRIGAALDAGIRQIVLLGAGLDTRAFRLGLPRETVVFEIDLPDIFAFKEPVLDHADAVPTCLRRVVATDLRHDWRKALLDSGFRADVPTCWVDEGTLGSLAQEWSQRVVATLTEMSAPGSLFGVARFSLEIDFDIERWLSGLGWATQFRSWNDTVAPLGRPVTHPDPRVGTITAVRRPSPQAQQYADQIRRLGVKQMVVSVEAAKATVELLRRAAATQPPKNSVEAELVRRATTTRPPTDFAEKFAVSTEVITDTRGNEWMVHTATARDRAPERTIVYVHGGGWVMQIADGDWFLCGELITNAAARVVIPLYPLAPEGTGEFVPDTIADITAQLITDNGAGNVSLIGDSVGATITLSAAQILRDRGVPNPHLTVLIAPTLDIRLTEPELEVLDKVDPFLSPAGCRYLNSLYRGGLPATDPRVSPMFGNNDHLGHLLLFSGTHDILNCQARKYAALAPTFTGTHLEYHEASQMIHIWVTSPTPEGQVARETIYRALRQ</sequence>
<dbReference type="SUPFAM" id="SSF53474">
    <property type="entry name" value="alpha/beta-Hydrolases"/>
    <property type="match status" value="1"/>
</dbReference>
<dbReference type="GO" id="GO:0008168">
    <property type="term" value="F:methyltransferase activity"/>
    <property type="evidence" value="ECO:0007669"/>
    <property type="project" value="UniProtKB-KW"/>
</dbReference>
<reference evidence="7 8" key="1">
    <citation type="submission" date="2017-10" db="EMBL/GenBank/DDBJ databases">
        <title>Comparative genomics between pathogenic Norcardia.</title>
        <authorList>
            <person name="Zeng L."/>
        </authorList>
    </citation>
    <scope>NUCLEOTIDE SEQUENCE [LARGE SCALE GENOMIC DNA]</scope>
    <source>
        <strain evidence="7 8">NC_YFY_NT001</strain>
    </source>
</reference>
<evidence type="ECO:0000313" key="8">
    <source>
        <dbReference type="Proteomes" id="UP000221961"/>
    </source>
</evidence>
<dbReference type="Gene3D" id="3.40.50.1820">
    <property type="entry name" value="alpha/beta hydrolase"/>
    <property type="match status" value="1"/>
</dbReference>
<name>A0A291RCN5_9NOCA</name>
<dbReference type="InterPro" id="IPR029063">
    <property type="entry name" value="SAM-dependent_MTases_sf"/>
</dbReference>
<dbReference type="Proteomes" id="UP000221961">
    <property type="component" value="Chromosome"/>
</dbReference>
<evidence type="ECO:0000256" key="5">
    <source>
        <dbReference type="ARBA" id="ARBA00022691"/>
    </source>
</evidence>
<dbReference type="KEGG" id="ntp:CRH09_01435"/>
<accession>A0A291RCN5</accession>
<dbReference type="InterPro" id="IPR011610">
    <property type="entry name" value="SAM_mthyl_Trfase_ML2640-like"/>
</dbReference>
<feature type="domain" description="Alpha/beta hydrolase fold-3" evidence="6">
    <location>
        <begin position="354"/>
        <end position="555"/>
    </location>
</feature>
<keyword evidence="3" id="KW-0489">Methyltransferase</keyword>
<comment type="function">
    <text evidence="1">Exhibits S-adenosyl-L-methionine-dependent methyltransferase activity.</text>
</comment>
<gene>
    <name evidence="7" type="ORF">CRH09_01435</name>
</gene>
<organism evidence="7 8">
    <name type="scientific">Nocardia terpenica</name>
    <dbReference type="NCBI Taxonomy" id="455432"/>
    <lineage>
        <taxon>Bacteria</taxon>
        <taxon>Bacillati</taxon>
        <taxon>Actinomycetota</taxon>
        <taxon>Actinomycetes</taxon>
        <taxon>Mycobacteriales</taxon>
        <taxon>Nocardiaceae</taxon>
        <taxon>Nocardia</taxon>
    </lineage>
</organism>
<evidence type="ECO:0000256" key="4">
    <source>
        <dbReference type="ARBA" id="ARBA00022679"/>
    </source>
</evidence>
<evidence type="ECO:0000313" key="7">
    <source>
        <dbReference type="EMBL" id="ATL65087.1"/>
    </source>
</evidence>
<dbReference type="InterPro" id="IPR029058">
    <property type="entry name" value="AB_hydrolase_fold"/>
</dbReference>